<proteinExistence type="predicted"/>
<keyword evidence="2" id="KW-1185">Reference proteome</keyword>
<comment type="caution">
    <text evidence="1">The sequence shown here is derived from an EMBL/GenBank/DDBJ whole genome shotgun (WGS) entry which is preliminary data.</text>
</comment>
<dbReference type="Proteomes" id="UP000779508">
    <property type="component" value="Unassembled WGS sequence"/>
</dbReference>
<gene>
    <name evidence="1" type="ORF">KQI88_15215</name>
</gene>
<organism evidence="1 2">
    <name type="scientific">Alkaliphilus flagellatus</name>
    <dbReference type="NCBI Taxonomy" id="2841507"/>
    <lineage>
        <taxon>Bacteria</taxon>
        <taxon>Bacillati</taxon>
        <taxon>Bacillota</taxon>
        <taxon>Clostridia</taxon>
        <taxon>Peptostreptococcales</taxon>
        <taxon>Natronincolaceae</taxon>
        <taxon>Alkaliphilus</taxon>
    </lineage>
</organism>
<dbReference type="RefSeq" id="WP_216418761.1">
    <property type="nucleotide sequence ID" value="NZ_JAHLQK010000006.1"/>
</dbReference>
<sequence>MSEEKFNKYFELVQQEAAKQGKKFFMDTGEGREHITEDMEMEDLSGWLIPLERSEEFMQHWAKEEFPHNIPDELDDTFYVFAIWSIDDDRKVQIKFNKY</sequence>
<accession>A0ABS6G5K0</accession>
<protein>
    <submittedName>
        <fullName evidence="1">Uncharacterized protein</fullName>
    </submittedName>
</protein>
<name>A0ABS6G5K0_9FIRM</name>
<evidence type="ECO:0000313" key="2">
    <source>
        <dbReference type="Proteomes" id="UP000779508"/>
    </source>
</evidence>
<evidence type="ECO:0000313" key="1">
    <source>
        <dbReference type="EMBL" id="MBU5677768.1"/>
    </source>
</evidence>
<reference evidence="1 2" key="1">
    <citation type="submission" date="2021-06" db="EMBL/GenBank/DDBJ databases">
        <authorList>
            <person name="Sun Q."/>
            <person name="Li D."/>
        </authorList>
    </citation>
    <scope>NUCLEOTIDE SEQUENCE [LARGE SCALE GENOMIC DNA]</scope>
    <source>
        <strain evidence="1 2">MSJ-5</strain>
    </source>
</reference>
<dbReference type="EMBL" id="JAHLQK010000006">
    <property type="protein sequence ID" value="MBU5677768.1"/>
    <property type="molecule type" value="Genomic_DNA"/>
</dbReference>